<dbReference type="HOGENOM" id="CLU_009600_14_3_1"/>
<sequence length="534" mass="57099">MTRGWSAGKLPRGTSGIRNAPPLFDALTATAHDLQKALADGKLRSTDLVQEYVWRTEEYNGYLRAVAQYAPNAYERAQELDEQRTSGQVATGPLHGIPVLLKNTISTDASLQMDTTAGAAALIGSIPSKNTPLVDQLLDAGAIILGKATSSELNWNKDCNLPCGWSTVDGQSQSPYVFGGLRNIADDGLGGHSNPGGSSTGVAVALAAGLAPIGVGCDTEGSITAPAIRASLYSMRPSTGLVSSQGVVPLAHSFDTPGPLAKDPEDLANLLDVLKTDSKVLTERNLPLTPKKLDWSSIKIGTLAPDRSPYPDFIVKPVEEATEQATRETLKAYSTLKSLVGIYHENVDLPDVDAFNVGDDHSLYTVMDAETQGDTDHYLQSLSKSKVRSLQELVDWNKDNPDSSLPSEYQGQSTLINCLETVPKEKVEMLRKHNLALGAKLEATLEKYGIDVIIGAGDSVFGMFAAANGSPISALPLSYLDFNGRAIGLVALAGRHKEAELLRFLDHYATLFVRKPPLAFEDHKVPGKGLQGQL</sequence>
<organism evidence="2 3">
    <name type="scientific">Exophiala mesophila</name>
    <name type="common">Black yeast-like fungus</name>
    <dbReference type="NCBI Taxonomy" id="212818"/>
    <lineage>
        <taxon>Eukaryota</taxon>
        <taxon>Fungi</taxon>
        <taxon>Dikarya</taxon>
        <taxon>Ascomycota</taxon>
        <taxon>Pezizomycotina</taxon>
        <taxon>Eurotiomycetes</taxon>
        <taxon>Chaetothyriomycetidae</taxon>
        <taxon>Chaetothyriales</taxon>
        <taxon>Herpotrichiellaceae</taxon>
        <taxon>Exophiala</taxon>
    </lineage>
</organism>
<dbReference type="Proteomes" id="UP000054302">
    <property type="component" value="Unassembled WGS sequence"/>
</dbReference>
<dbReference type="EMBL" id="KN847525">
    <property type="protein sequence ID" value="KIV88454.1"/>
    <property type="molecule type" value="Genomic_DNA"/>
</dbReference>
<dbReference type="OrthoDB" id="566138at2759"/>
<dbReference type="SUPFAM" id="SSF75304">
    <property type="entry name" value="Amidase signature (AS) enzymes"/>
    <property type="match status" value="1"/>
</dbReference>
<evidence type="ECO:0000313" key="3">
    <source>
        <dbReference type="Proteomes" id="UP000054302"/>
    </source>
</evidence>
<protein>
    <recommendedName>
        <fullName evidence="1">Amidase domain-containing protein</fullName>
    </recommendedName>
</protein>
<dbReference type="InterPro" id="IPR036928">
    <property type="entry name" value="AS_sf"/>
</dbReference>
<dbReference type="Pfam" id="PF01425">
    <property type="entry name" value="Amidase"/>
    <property type="match status" value="1"/>
</dbReference>
<proteinExistence type="predicted"/>
<dbReference type="PANTHER" id="PTHR42678">
    <property type="entry name" value="AMIDASE"/>
    <property type="match status" value="1"/>
</dbReference>
<feature type="domain" description="Amidase" evidence="1">
    <location>
        <begin position="47"/>
        <end position="356"/>
    </location>
</feature>
<evidence type="ECO:0000313" key="2">
    <source>
        <dbReference type="EMBL" id="KIV88454.1"/>
    </source>
</evidence>
<dbReference type="InterPro" id="IPR023631">
    <property type="entry name" value="Amidase_dom"/>
</dbReference>
<evidence type="ECO:0000259" key="1">
    <source>
        <dbReference type="Pfam" id="PF01425"/>
    </source>
</evidence>
<dbReference type="VEuPathDB" id="FungiDB:PV10_08137"/>
<gene>
    <name evidence="2" type="ORF">PV10_08137</name>
</gene>
<dbReference type="STRING" id="212818.A0A0D1Z3I8"/>
<dbReference type="PANTHER" id="PTHR42678:SF34">
    <property type="entry name" value="OS04G0183300 PROTEIN"/>
    <property type="match status" value="1"/>
</dbReference>
<name>A0A0D1Z3I8_EXOME</name>
<dbReference type="Gene3D" id="3.90.1300.10">
    <property type="entry name" value="Amidase signature (AS) domain"/>
    <property type="match status" value="1"/>
</dbReference>
<dbReference type="GeneID" id="27325982"/>
<dbReference type="OMA" id="PISHTMD"/>
<accession>A0A0D1Z3I8</accession>
<dbReference type="RefSeq" id="XP_016220028.1">
    <property type="nucleotide sequence ID" value="XM_016373117.1"/>
</dbReference>
<keyword evidence="3" id="KW-1185">Reference proteome</keyword>
<reference evidence="2 3" key="1">
    <citation type="submission" date="2015-01" db="EMBL/GenBank/DDBJ databases">
        <title>The Genome Sequence of Exophiala mesophila CBS40295.</title>
        <authorList>
            <consortium name="The Broad Institute Genomics Platform"/>
            <person name="Cuomo C."/>
            <person name="de Hoog S."/>
            <person name="Gorbushina A."/>
            <person name="Stielow B."/>
            <person name="Teixiera M."/>
            <person name="Abouelleil A."/>
            <person name="Chapman S.B."/>
            <person name="Priest M."/>
            <person name="Young S.K."/>
            <person name="Wortman J."/>
            <person name="Nusbaum C."/>
            <person name="Birren B."/>
        </authorList>
    </citation>
    <scope>NUCLEOTIDE SEQUENCE [LARGE SCALE GENOMIC DNA]</scope>
    <source>
        <strain evidence="2 3">CBS 40295</strain>
    </source>
</reference>
<dbReference type="AlphaFoldDB" id="A0A0D1Z3I8"/>